<keyword evidence="5" id="KW-0472">Membrane</keyword>
<dbReference type="InterPro" id="IPR017205">
    <property type="entry name" value="Sig_transdc_His_kinase_ChrS"/>
</dbReference>
<evidence type="ECO:0000313" key="7">
    <source>
        <dbReference type="EMBL" id="WZW98289.1"/>
    </source>
</evidence>
<evidence type="ECO:0000256" key="3">
    <source>
        <dbReference type="ARBA" id="ARBA00023012"/>
    </source>
</evidence>
<evidence type="ECO:0000256" key="4">
    <source>
        <dbReference type="SAM" id="MobiDB-lite"/>
    </source>
</evidence>
<dbReference type="SUPFAM" id="SSF55874">
    <property type="entry name" value="ATPase domain of HSP90 chaperone/DNA topoisomerase II/histidine kinase"/>
    <property type="match status" value="1"/>
</dbReference>
<dbReference type="PANTHER" id="PTHR24421:SF62">
    <property type="entry name" value="SENSORY TRANSDUCTION HISTIDINE KINASE"/>
    <property type="match status" value="1"/>
</dbReference>
<sequence>MTRPTSSDAAPAAPAWSAAWWLRLGQAVLFVGLLVLATALAAGRGASWPVVAASGAVLAVFAVGFAGHGRLGARGRAVWVAVLFAGVTWLILHAPEYLWVAFPLWLLAAAVLPLLGALLLTAVTLAAIVTALAMAGNDAPAAVLGPVIGALVALGIARGVLRFEHEAAEHRRLVGEVLVAQEATAAAQREAGVQAERARLAHDIHDTLAQGFSSVILLARAAGREPDAARTAALIERIEATASQNLADARRVVYALAPEETSAGGLAAPLRRLAGEAADAVGATASVTIDPDLPRLGTATEVALLRVAQGALANVRAHARPGRVAVELSRSGETVRLDVVDDGVGFDPTRLGAATLEGGYGLRALRERLVELGGGLAIESEPGGGTAVSAHLPLPGDALPSGQGTRP</sequence>
<gene>
    <name evidence="7" type="ORF">PCC79_15580</name>
</gene>
<dbReference type="Proteomes" id="UP001434337">
    <property type="component" value="Chromosome"/>
</dbReference>
<keyword evidence="5" id="KW-1133">Transmembrane helix</keyword>
<dbReference type="InterPro" id="IPR005467">
    <property type="entry name" value="His_kinase_dom"/>
</dbReference>
<dbReference type="SMART" id="SM00387">
    <property type="entry name" value="HATPase_c"/>
    <property type="match status" value="1"/>
</dbReference>
<accession>A0ABZ3C6A4</accession>
<feature type="domain" description="Histidine kinase" evidence="6">
    <location>
        <begin position="199"/>
        <end position="396"/>
    </location>
</feature>
<dbReference type="PIRSF" id="PIRSF037434">
    <property type="entry name" value="STHK_ChrS"/>
    <property type="match status" value="1"/>
</dbReference>
<dbReference type="PROSITE" id="PS50109">
    <property type="entry name" value="HIS_KIN"/>
    <property type="match status" value="1"/>
</dbReference>
<reference evidence="7 8" key="1">
    <citation type="journal article" date="2023" name="Environ Microbiome">
        <title>A coral-associated actinobacterium mitigates coral bleaching under heat stress.</title>
        <authorList>
            <person name="Li J."/>
            <person name="Zou Y."/>
            <person name="Li Q."/>
            <person name="Zhang J."/>
            <person name="Bourne D.G."/>
            <person name="Lyu Y."/>
            <person name="Liu C."/>
            <person name="Zhang S."/>
        </authorList>
    </citation>
    <scope>NUCLEOTIDE SEQUENCE [LARGE SCALE GENOMIC DNA]</scope>
    <source>
        <strain evidence="7 8">SCSIO 13291</strain>
    </source>
</reference>
<dbReference type="CDD" id="cd16917">
    <property type="entry name" value="HATPase_UhpB-NarQ-NarX-like"/>
    <property type="match status" value="1"/>
</dbReference>
<keyword evidence="8" id="KW-1185">Reference proteome</keyword>
<dbReference type="GO" id="GO:0016301">
    <property type="term" value="F:kinase activity"/>
    <property type="evidence" value="ECO:0007669"/>
    <property type="project" value="UniProtKB-KW"/>
</dbReference>
<dbReference type="InterPro" id="IPR036890">
    <property type="entry name" value="HATPase_C_sf"/>
</dbReference>
<feature type="transmembrane region" description="Helical" evidence="5">
    <location>
        <begin position="48"/>
        <end position="67"/>
    </location>
</feature>
<dbReference type="Pfam" id="PF02518">
    <property type="entry name" value="HATPase_c"/>
    <property type="match status" value="1"/>
</dbReference>
<evidence type="ECO:0000313" key="8">
    <source>
        <dbReference type="Proteomes" id="UP001434337"/>
    </source>
</evidence>
<dbReference type="EMBL" id="CP115965">
    <property type="protein sequence ID" value="WZW98289.1"/>
    <property type="molecule type" value="Genomic_DNA"/>
</dbReference>
<keyword evidence="1" id="KW-0808">Transferase</keyword>
<keyword evidence="5" id="KW-0812">Transmembrane</keyword>
<dbReference type="RefSeq" id="WP_232547160.1">
    <property type="nucleotide sequence ID" value="NZ_CP115965.1"/>
</dbReference>
<keyword evidence="3" id="KW-0902">Two-component regulatory system</keyword>
<dbReference type="Gene3D" id="3.30.565.10">
    <property type="entry name" value="Histidine kinase-like ATPase, C-terminal domain"/>
    <property type="match status" value="1"/>
</dbReference>
<feature type="region of interest" description="Disordered" evidence="4">
    <location>
        <begin position="384"/>
        <end position="407"/>
    </location>
</feature>
<name>A0ABZ3C6A4_9ACTN</name>
<evidence type="ECO:0000256" key="5">
    <source>
        <dbReference type="SAM" id="Phobius"/>
    </source>
</evidence>
<dbReference type="InterPro" id="IPR050482">
    <property type="entry name" value="Sensor_HK_TwoCompSys"/>
</dbReference>
<dbReference type="Gene3D" id="1.20.5.1930">
    <property type="match status" value="1"/>
</dbReference>
<dbReference type="Pfam" id="PF07730">
    <property type="entry name" value="HisKA_3"/>
    <property type="match status" value="1"/>
</dbReference>
<feature type="transmembrane region" description="Helical" evidence="5">
    <location>
        <begin position="104"/>
        <end position="135"/>
    </location>
</feature>
<dbReference type="InterPro" id="IPR003594">
    <property type="entry name" value="HATPase_dom"/>
</dbReference>
<proteinExistence type="predicted"/>
<evidence type="ECO:0000259" key="6">
    <source>
        <dbReference type="PROSITE" id="PS50109"/>
    </source>
</evidence>
<protein>
    <submittedName>
        <fullName evidence="7">Sensor histidine kinase</fullName>
    </submittedName>
</protein>
<feature type="transmembrane region" description="Helical" evidence="5">
    <location>
        <begin position="73"/>
        <end position="92"/>
    </location>
</feature>
<keyword evidence="2 7" id="KW-0418">Kinase</keyword>
<feature type="transmembrane region" description="Helical" evidence="5">
    <location>
        <begin position="141"/>
        <end position="161"/>
    </location>
</feature>
<evidence type="ECO:0000256" key="1">
    <source>
        <dbReference type="ARBA" id="ARBA00022679"/>
    </source>
</evidence>
<organism evidence="7 8">
    <name type="scientific">Propioniciclava soli</name>
    <dbReference type="NCBI Taxonomy" id="2775081"/>
    <lineage>
        <taxon>Bacteria</taxon>
        <taxon>Bacillati</taxon>
        <taxon>Actinomycetota</taxon>
        <taxon>Actinomycetes</taxon>
        <taxon>Propionibacteriales</taxon>
        <taxon>Propionibacteriaceae</taxon>
        <taxon>Propioniciclava</taxon>
    </lineage>
</organism>
<dbReference type="PANTHER" id="PTHR24421">
    <property type="entry name" value="NITRATE/NITRITE SENSOR PROTEIN NARX-RELATED"/>
    <property type="match status" value="1"/>
</dbReference>
<dbReference type="InterPro" id="IPR011712">
    <property type="entry name" value="Sig_transdc_His_kin_sub3_dim/P"/>
</dbReference>
<evidence type="ECO:0000256" key="2">
    <source>
        <dbReference type="ARBA" id="ARBA00022777"/>
    </source>
</evidence>
<feature type="transmembrane region" description="Helical" evidence="5">
    <location>
        <begin position="20"/>
        <end position="41"/>
    </location>
</feature>